<evidence type="ECO:0000313" key="3">
    <source>
        <dbReference type="Proteomes" id="UP001595900"/>
    </source>
</evidence>
<name>A0ABV8Q340_9MICO</name>
<dbReference type="Proteomes" id="UP001595900">
    <property type="component" value="Unassembled WGS sequence"/>
</dbReference>
<protein>
    <submittedName>
        <fullName evidence="2">PASTA domain-containing protein</fullName>
    </submittedName>
</protein>
<sequence>MADRSTRRIVTVPDVVGLPFHVGRDAARDAGVTLANPDPDGPPIGALAWPGLYYIVSQEPAPGVQLHEHDSVRVQIIKHGDDGDREPAVPLPVLPVDAAHATPETEQHVDLADDEAARDARDPARERAQHRLPIWVEHGLVDAAGHPVSAQLSTHLRAWASAFNDPSTPSTRAARCWLGLPGW</sequence>
<dbReference type="EMBL" id="JBHSCN010000002">
    <property type="protein sequence ID" value="MFC4241827.1"/>
    <property type="molecule type" value="Genomic_DNA"/>
</dbReference>
<dbReference type="CDD" id="cd06577">
    <property type="entry name" value="PASTA_pknB"/>
    <property type="match status" value="1"/>
</dbReference>
<evidence type="ECO:0000313" key="2">
    <source>
        <dbReference type="EMBL" id="MFC4241827.1"/>
    </source>
</evidence>
<proteinExistence type="predicted"/>
<feature type="domain" description="PASTA" evidence="1">
    <location>
        <begin position="6"/>
        <end position="78"/>
    </location>
</feature>
<reference evidence="3" key="1">
    <citation type="journal article" date="2019" name="Int. J. Syst. Evol. Microbiol.">
        <title>The Global Catalogue of Microorganisms (GCM) 10K type strain sequencing project: providing services to taxonomists for standard genome sequencing and annotation.</title>
        <authorList>
            <consortium name="The Broad Institute Genomics Platform"/>
            <consortium name="The Broad Institute Genome Sequencing Center for Infectious Disease"/>
            <person name="Wu L."/>
            <person name="Ma J."/>
        </authorList>
    </citation>
    <scope>NUCLEOTIDE SEQUENCE [LARGE SCALE GENOMIC DNA]</scope>
    <source>
        <strain evidence="3">CGMCC 1.10363</strain>
    </source>
</reference>
<evidence type="ECO:0000259" key="1">
    <source>
        <dbReference type="PROSITE" id="PS51178"/>
    </source>
</evidence>
<dbReference type="Pfam" id="PF03793">
    <property type="entry name" value="PASTA"/>
    <property type="match status" value="1"/>
</dbReference>
<accession>A0ABV8Q340</accession>
<keyword evidence="3" id="KW-1185">Reference proteome</keyword>
<gene>
    <name evidence="2" type="ORF">ACFOYW_00460</name>
</gene>
<dbReference type="PROSITE" id="PS51178">
    <property type="entry name" value="PASTA"/>
    <property type="match status" value="1"/>
</dbReference>
<dbReference type="Gene3D" id="3.30.10.20">
    <property type="match status" value="1"/>
</dbReference>
<organism evidence="2 3">
    <name type="scientific">Gryllotalpicola reticulitermitis</name>
    <dbReference type="NCBI Taxonomy" id="1184153"/>
    <lineage>
        <taxon>Bacteria</taxon>
        <taxon>Bacillati</taxon>
        <taxon>Actinomycetota</taxon>
        <taxon>Actinomycetes</taxon>
        <taxon>Micrococcales</taxon>
        <taxon>Microbacteriaceae</taxon>
        <taxon>Gryllotalpicola</taxon>
    </lineage>
</organism>
<dbReference type="InterPro" id="IPR005543">
    <property type="entry name" value="PASTA_dom"/>
</dbReference>
<comment type="caution">
    <text evidence="2">The sequence shown here is derived from an EMBL/GenBank/DDBJ whole genome shotgun (WGS) entry which is preliminary data.</text>
</comment>
<dbReference type="RefSeq" id="WP_390226577.1">
    <property type="nucleotide sequence ID" value="NZ_JBHSCN010000002.1"/>
</dbReference>